<evidence type="ECO:0000313" key="2">
    <source>
        <dbReference type="EMBL" id="SPO28964.1"/>
    </source>
</evidence>
<organism evidence="2 3">
    <name type="scientific">Ustilago trichophora</name>
    <dbReference type="NCBI Taxonomy" id="86804"/>
    <lineage>
        <taxon>Eukaryota</taxon>
        <taxon>Fungi</taxon>
        <taxon>Dikarya</taxon>
        <taxon>Basidiomycota</taxon>
        <taxon>Ustilaginomycotina</taxon>
        <taxon>Ustilaginomycetes</taxon>
        <taxon>Ustilaginales</taxon>
        <taxon>Ustilaginaceae</taxon>
        <taxon>Ustilago</taxon>
    </lineage>
</organism>
<protein>
    <recommendedName>
        <fullName evidence="4">Secreted protein</fullName>
    </recommendedName>
</protein>
<keyword evidence="3" id="KW-1185">Reference proteome</keyword>
<sequence length="143" mass="16280">MVARPFITLLAAVAWMTMSSFGVQAIFFGPNEDFYNKYCVNKNPEVANFGYVCFDVDFDITRHATGGTPGLVGVTSADKRHFILTFKLEPKEVWLNTLTHRIRFQPFQDDVSRLILVQYTIYKSNNQVQAQATFMPGSDHAKF</sequence>
<proteinExistence type="predicted"/>
<feature type="signal peptide" evidence="1">
    <location>
        <begin position="1"/>
        <end position="25"/>
    </location>
</feature>
<evidence type="ECO:0008006" key="4">
    <source>
        <dbReference type="Google" id="ProtNLM"/>
    </source>
</evidence>
<feature type="chain" id="PRO_5022917079" description="Secreted protein" evidence="1">
    <location>
        <begin position="26"/>
        <end position="143"/>
    </location>
</feature>
<dbReference type="Proteomes" id="UP000324022">
    <property type="component" value="Unassembled WGS sequence"/>
</dbReference>
<dbReference type="AlphaFoldDB" id="A0A5C3EE72"/>
<accession>A0A5C3EE72</accession>
<reference evidence="2 3" key="1">
    <citation type="submission" date="2018-03" db="EMBL/GenBank/DDBJ databases">
        <authorList>
            <person name="Guldener U."/>
        </authorList>
    </citation>
    <scope>NUCLEOTIDE SEQUENCE [LARGE SCALE GENOMIC DNA]</scope>
    <source>
        <strain evidence="2 3">NBRC100155</strain>
    </source>
</reference>
<evidence type="ECO:0000313" key="3">
    <source>
        <dbReference type="Proteomes" id="UP000324022"/>
    </source>
</evidence>
<gene>
    <name evidence="2" type="ORF">UTRI_04989_B</name>
</gene>
<name>A0A5C3EE72_9BASI</name>
<dbReference type="OrthoDB" id="10478223at2759"/>
<keyword evidence="1" id="KW-0732">Signal</keyword>
<dbReference type="EMBL" id="OOIN01000025">
    <property type="protein sequence ID" value="SPO28964.1"/>
    <property type="molecule type" value="Genomic_DNA"/>
</dbReference>
<evidence type="ECO:0000256" key="1">
    <source>
        <dbReference type="SAM" id="SignalP"/>
    </source>
</evidence>